<accession>A0A8C3CWZ3</accession>
<reference evidence="1" key="2">
    <citation type="submission" date="2025-08" db="UniProtKB">
        <authorList>
            <consortium name="Ensembl"/>
        </authorList>
    </citation>
    <scope>IDENTIFICATION</scope>
</reference>
<reference evidence="1" key="3">
    <citation type="submission" date="2025-09" db="UniProtKB">
        <authorList>
            <consortium name="Ensembl"/>
        </authorList>
    </citation>
    <scope>IDENTIFICATION</scope>
</reference>
<reference evidence="1" key="1">
    <citation type="submission" date="2018-09" db="EMBL/GenBank/DDBJ databases">
        <title>Common duck and Muscovy duck high density SNP chip.</title>
        <authorList>
            <person name="Vignal A."/>
            <person name="Thebault N."/>
            <person name="Warren W.C."/>
        </authorList>
    </citation>
    <scope>NUCLEOTIDE SEQUENCE [LARGE SCALE GENOMIC DNA]</scope>
</reference>
<evidence type="ECO:0000313" key="2">
    <source>
        <dbReference type="Proteomes" id="UP000694556"/>
    </source>
</evidence>
<dbReference type="Ensembl" id="ENSCMMT00000027773.1">
    <property type="protein sequence ID" value="ENSCMMP00000025398.1"/>
    <property type="gene ID" value="ENSCMMG00000015709.1"/>
</dbReference>
<proteinExistence type="predicted"/>
<protein>
    <submittedName>
        <fullName evidence="1">Uncharacterized protein</fullName>
    </submittedName>
</protein>
<name>A0A8C3CWZ3_CAIMO</name>
<organism evidence="1 2">
    <name type="scientific">Cairina moschata</name>
    <name type="common">Muscovy duck</name>
    <dbReference type="NCBI Taxonomy" id="8855"/>
    <lineage>
        <taxon>Eukaryota</taxon>
        <taxon>Metazoa</taxon>
        <taxon>Chordata</taxon>
        <taxon>Craniata</taxon>
        <taxon>Vertebrata</taxon>
        <taxon>Euteleostomi</taxon>
        <taxon>Archelosauria</taxon>
        <taxon>Archosauria</taxon>
        <taxon>Dinosauria</taxon>
        <taxon>Saurischia</taxon>
        <taxon>Theropoda</taxon>
        <taxon>Coelurosauria</taxon>
        <taxon>Aves</taxon>
        <taxon>Neognathae</taxon>
        <taxon>Galloanserae</taxon>
        <taxon>Anseriformes</taxon>
        <taxon>Anatidae</taxon>
        <taxon>Anatinae</taxon>
        <taxon>Cairina</taxon>
    </lineage>
</organism>
<dbReference type="Proteomes" id="UP000694556">
    <property type="component" value="Chromosome 2"/>
</dbReference>
<dbReference type="AlphaFoldDB" id="A0A8C3CWZ3"/>
<evidence type="ECO:0000313" key="1">
    <source>
        <dbReference type="Ensembl" id="ENSCMMP00000025398.1"/>
    </source>
</evidence>
<sequence length="100" mass="11183">IWIFVKSSDTIKTVKSKIKVTPPNPQHLISAAEYGRMGILLQLHQEHAVLLVPCLCGGMNEPSLHQLTPKCSHDNMLCITSFFSALKPMCPHTHFCEVFP</sequence>
<keyword evidence="2" id="KW-1185">Reference proteome</keyword>